<dbReference type="AlphaFoldDB" id="A0A1X7BWX2"/>
<keyword evidence="5" id="KW-0133">Cell shape</keyword>
<dbReference type="PANTHER" id="PTHR43445:SF3">
    <property type="entry name" value="UDP-N-ACETYLMURAMATE--L-ALANINE LIGASE"/>
    <property type="match status" value="1"/>
</dbReference>
<dbReference type="GO" id="GO:0051301">
    <property type="term" value="P:cell division"/>
    <property type="evidence" value="ECO:0007669"/>
    <property type="project" value="UniProtKB-KW"/>
</dbReference>
<name>A0A1X7BWX2_9RHOB</name>
<accession>A0A1X7BWX2</accession>
<sequence length="474" mass="50878">MTERRRYFFSGIGGSGMLPLATLVHRQGHIVEGSDRAFDQGRTVEKSDFLRRLGVQLFPQDGSGVCRYDQVLVTSAAVEDTVPDVMAAKALGAGRLRRADLLAELFNAAPHSVGIAGTSGKSTTTAMIGLIMHRCGLEPIIVNGAFMKDFTDVADPFGSVVIDGKEHFVSEIDESDGSIAAYTASIAVLTNVARDHKPLEELRELFGGYLARAEARVVNLDDPESRALAADLPKASLRSFGIEAEMADLVARDIKHDAEGLTCLLWQAGDDRPVPLSLAVPGTHNLSNALAALATAAFCGIPLSAGAQALAAFSGLRRRLDIVGKARGVLVIDDFAHNPHKIQASLACLHQRPGRLLLLFQPHGFGPLHHLMDDFIDVFIEHLAPADFLIVTEPIYFGGTVNRDLSISQLVDPLVNLGRDAMVVGHRDAAMEPLLARARAGDRVVIMGARDDELADYASRLVGMLEKGSVIFGQ</sequence>
<evidence type="ECO:0000256" key="7">
    <source>
        <dbReference type="ARBA" id="ARBA00023306"/>
    </source>
</evidence>
<evidence type="ECO:0000256" key="4">
    <source>
        <dbReference type="ARBA" id="ARBA00022840"/>
    </source>
</evidence>
<dbReference type="InterPro" id="IPR036565">
    <property type="entry name" value="Mur-like_cat_sf"/>
</dbReference>
<organism evidence="12 13">
    <name type="scientific">Roseovarius aestuarii</name>
    <dbReference type="NCBI Taxonomy" id="475083"/>
    <lineage>
        <taxon>Bacteria</taxon>
        <taxon>Pseudomonadati</taxon>
        <taxon>Pseudomonadota</taxon>
        <taxon>Alphaproteobacteria</taxon>
        <taxon>Rhodobacterales</taxon>
        <taxon>Roseobacteraceae</taxon>
        <taxon>Roseovarius</taxon>
    </lineage>
</organism>
<dbReference type="GO" id="GO:0008763">
    <property type="term" value="F:UDP-N-acetylmuramate-L-alanine ligase activity"/>
    <property type="evidence" value="ECO:0007669"/>
    <property type="project" value="UniProtKB-EC"/>
</dbReference>
<dbReference type="InterPro" id="IPR004101">
    <property type="entry name" value="Mur_ligase_C"/>
</dbReference>
<dbReference type="InterPro" id="IPR036615">
    <property type="entry name" value="Mur_ligase_C_dom_sf"/>
</dbReference>
<evidence type="ECO:0000256" key="5">
    <source>
        <dbReference type="ARBA" id="ARBA00022960"/>
    </source>
</evidence>
<dbReference type="PANTHER" id="PTHR43445">
    <property type="entry name" value="UDP-N-ACETYLMURAMATE--L-ALANINE LIGASE-RELATED"/>
    <property type="match status" value="1"/>
</dbReference>
<feature type="domain" description="Mur ligase central" evidence="11">
    <location>
        <begin position="115"/>
        <end position="296"/>
    </location>
</feature>
<dbReference type="Proteomes" id="UP000193224">
    <property type="component" value="Unassembled WGS sequence"/>
</dbReference>
<dbReference type="EMBL" id="FWXB01000019">
    <property type="protein sequence ID" value="SMC14000.1"/>
    <property type="molecule type" value="Genomic_DNA"/>
</dbReference>
<evidence type="ECO:0000256" key="2">
    <source>
        <dbReference type="ARBA" id="ARBA00022618"/>
    </source>
</evidence>
<evidence type="ECO:0000256" key="3">
    <source>
        <dbReference type="ARBA" id="ARBA00022741"/>
    </source>
</evidence>
<keyword evidence="8" id="KW-0961">Cell wall biogenesis/degradation</keyword>
<keyword evidence="3" id="KW-0547">Nucleotide-binding</keyword>
<keyword evidence="7" id="KW-0131">Cell cycle</keyword>
<protein>
    <submittedName>
        <fullName evidence="12">UDP-N-acetylmuramate--L-alanine ligase</fullName>
        <ecNumber evidence="12">6.3.2.8</ecNumber>
    </submittedName>
</protein>
<feature type="domain" description="Mur ligase N-terminal catalytic" evidence="9">
    <location>
        <begin position="9"/>
        <end position="108"/>
    </location>
</feature>
<evidence type="ECO:0000313" key="13">
    <source>
        <dbReference type="Proteomes" id="UP000193224"/>
    </source>
</evidence>
<keyword evidence="1 12" id="KW-0436">Ligase</keyword>
<dbReference type="Pfam" id="PF01225">
    <property type="entry name" value="Mur_ligase"/>
    <property type="match status" value="1"/>
</dbReference>
<dbReference type="GO" id="GO:0008360">
    <property type="term" value="P:regulation of cell shape"/>
    <property type="evidence" value="ECO:0007669"/>
    <property type="project" value="UniProtKB-KW"/>
</dbReference>
<evidence type="ECO:0000259" key="10">
    <source>
        <dbReference type="Pfam" id="PF02875"/>
    </source>
</evidence>
<dbReference type="InterPro" id="IPR013221">
    <property type="entry name" value="Mur_ligase_cen"/>
</dbReference>
<dbReference type="Pfam" id="PF02875">
    <property type="entry name" value="Mur_ligase_C"/>
    <property type="match status" value="1"/>
</dbReference>
<dbReference type="InterPro" id="IPR000713">
    <property type="entry name" value="Mur_ligase_N"/>
</dbReference>
<evidence type="ECO:0000256" key="8">
    <source>
        <dbReference type="ARBA" id="ARBA00023316"/>
    </source>
</evidence>
<evidence type="ECO:0000256" key="6">
    <source>
        <dbReference type="ARBA" id="ARBA00022984"/>
    </source>
</evidence>
<feature type="domain" description="Mur ligase C-terminal" evidence="10">
    <location>
        <begin position="318"/>
        <end position="450"/>
    </location>
</feature>
<keyword evidence="13" id="KW-1185">Reference proteome</keyword>
<dbReference type="Gene3D" id="3.40.1190.10">
    <property type="entry name" value="Mur-like, catalytic domain"/>
    <property type="match status" value="1"/>
</dbReference>
<dbReference type="RefSeq" id="WP_085801924.1">
    <property type="nucleotide sequence ID" value="NZ_FWXB01000019.1"/>
</dbReference>
<dbReference type="GO" id="GO:0071555">
    <property type="term" value="P:cell wall organization"/>
    <property type="evidence" value="ECO:0007669"/>
    <property type="project" value="UniProtKB-KW"/>
</dbReference>
<dbReference type="GO" id="GO:0005524">
    <property type="term" value="F:ATP binding"/>
    <property type="evidence" value="ECO:0007669"/>
    <property type="project" value="UniProtKB-KW"/>
</dbReference>
<evidence type="ECO:0000259" key="11">
    <source>
        <dbReference type="Pfam" id="PF08245"/>
    </source>
</evidence>
<evidence type="ECO:0000256" key="1">
    <source>
        <dbReference type="ARBA" id="ARBA00022598"/>
    </source>
</evidence>
<reference evidence="12 13" key="1">
    <citation type="submission" date="2017-03" db="EMBL/GenBank/DDBJ databases">
        <authorList>
            <person name="Afonso C.L."/>
            <person name="Miller P.J."/>
            <person name="Scott M.A."/>
            <person name="Spackman E."/>
            <person name="Goraichik I."/>
            <person name="Dimitrov K.M."/>
            <person name="Suarez D.L."/>
            <person name="Swayne D.E."/>
        </authorList>
    </citation>
    <scope>NUCLEOTIDE SEQUENCE [LARGE SCALE GENOMIC DNA]</scope>
    <source>
        <strain evidence="12 13">CECT 7745</strain>
    </source>
</reference>
<keyword evidence="2" id="KW-0132">Cell division</keyword>
<gene>
    <name evidence="12" type="primary">murC_2</name>
    <name evidence="12" type="ORF">ROA7745_03862</name>
</gene>
<keyword evidence="6" id="KW-0573">Peptidoglycan synthesis</keyword>
<evidence type="ECO:0000313" key="12">
    <source>
        <dbReference type="EMBL" id="SMC14000.1"/>
    </source>
</evidence>
<dbReference type="SUPFAM" id="SSF53623">
    <property type="entry name" value="MurD-like peptide ligases, catalytic domain"/>
    <property type="match status" value="1"/>
</dbReference>
<dbReference type="OrthoDB" id="9804126at2"/>
<proteinExistence type="predicted"/>
<dbReference type="SUPFAM" id="SSF51984">
    <property type="entry name" value="MurCD N-terminal domain"/>
    <property type="match status" value="1"/>
</dbReference>
<dbReference type="EC" id="6.3.2.8" evidence="12"/>
<dbReference type="SUPFAM" id="SSF53244">
    <property type="entry name" value="MurD-like peptide ligases, peptide-binding domain"/>
    <property type="match status" value="1"/>
</dbReference>
<keyword evidence="4" id="KW-0067">ATP-binding</keyword>
<dbReference type="GO" id="GO:0009252">
    <property type="term" value="P:peptidoglycan biosynthetic process"/>
    <property type="evidence" value="ECO:0007669"/>
    <property type="project" value="UniProtKB-KW"/>
</dbReference>
<dbReference type="Gene3D" id="3.40.50.720">
    <property type="entry name" value="NAD(P)-binding Rossmann-like Domain"/>
    <property type="match status" value="1"/>
</dbReference>
<dbReference type="Pfam" id="PF08245">
    <property type="entry name" value="Mur_ligase_M"/>
    <property type="match status" value="1"/>
</dbReference>
<dbReference type="Gene3D" id="3.90.190.20">
    <property type="entry name" value="Mur ligase, C-terminal domain"/>
    <property type="match status" value="1"/>
</dbReference>
<dbReference type="InterPro" id="IPR050061">
    <property type="entry name" value="MurCDEF_pg_biosynth"/>
</dbReference>
<evidence type="ECO:0000259" key="9">
    <source>
        <dbReference type="Pfam" id="PF01225"/>
    </source>
</evidence>